<feature type="region of interest" description="Disordered" evidence="1">
    <location>
        <begin position="755"/>
        <end position="778"/>
    </location>
</feature>
<sequence length="778" mass="87705">MNGHYSTFIELGRRLAEDRGIQWDMPTDAKGAVAPESLWNLNKLIDDDHPPYMYLRNFGCDARALKALNEHRANLGATELESFVLSATWQNLIKAATTIQLFSKRNTVSHVAQNVIRPLRVIATCSQNKAPWALVNDDVRIAVQISKEAQASGKLGDQVAGIVKTVLDVYHLTEAGPLYPALADQRIKVGQTRKARFLKSEDELRHDLEDRKRSERLPERRAFWELIRIVMTEQPKSFIDELRFIGIKTLITTGFRVGEASLLPLDWERRREYCDRAGQPAGSQGGISSSLMIRHFAEKQQAAESDSHILVEATQYVPQMFEELLVELLNRAAELTSPLRETLRLQVETGRLLPWFRSDEVVPVIRLYPYLTGNPFWLELDKELRTEWTNRYKGGFNSAVLHELQLFQEQKYRDLPGNLSNATYLFFNRLGLITETNDHTIVYRRADGSAIPVDARMRWSENCLHVGELEAYIRARTPSKVSDMAPFNMENGVLQPWELLLLNPKRSLAEERNGSICDVTRYMSINVPDSNLIGDALGVRTSSNSLFAKYGETEQDRGLTMTPHMLRHLQNAELFRLGVADTIISKRFNRRSVAQSYEYDHRSLAEELEQVEIPEDIEFALGEKATTVAKMISLGKAHGPIVDSFKRIQAAEGDAAAFEYLKAEADGFHATPYGHCLNSFTVDPCSKHLECFSGCRHLSATNLPEQRAALIRLEGKLSSALELAQARPSKSIGRKNQIAHATDRLQGVRKILSAQSGEHPFPDGPDLSKTNKSGVMDA</sequence>
<evidence type="ECO:0000313" key="2">
    <source>
        <dbReference type="EMBL" id="NHR07262.1"/>
    </source>
</evidence>
<organism evidence="2 3">
    <name type="scientific">Chromobacterium fluminis</name>
    <dbReference type="NCBI Taxonomy" id="3044269"/>
    <lineage>
        <taxon>Bacteria</taxon>
        <taxon>Pseudomonadati</taxon>
        <taxon>Pseudomonadota</taxon>
        <taxon>Betaproteobacteria</taxon>
        <taxon>Neisseriales</taxon>
        <taxon>Chromobacteriaceae</taxon>
        <taxon>Chromobacterium</taxon>
    </lineage>
</organism>
<comment type="caution">
    <text evidence="2">The sequence shown here is derived from an EMBL/GenBank/DDBJ whole genome shotgun (WGS) entry which is preliminary data.</text>
</comment>
<dbReference type="Proteomes" id="UP001515641">
    <property type="component" value="Unassembled WGS sequence"/>
</dbReference>
<gene>
    <name evidence="2" type="ORF">HA052_18915</name>
</gene>
<proteinExistence type="predicted"/>
<dbReference type="RefSeq" id="WP_166453099.1">
    <property type="nucleotide sequence ID" value="NZ_JAAOMA010000031.1"/>
</dbReference>
<feature type="compositionally biased region" description="Polar residues" evidence="1">
    <location>
        <begin position="768"/>
        <end position="778"/>
    </location>
</feature>
<protein>
    <recommendedName>
        <fullName evidence="4">Integrase</fullName>
    </recommendedName>
</protein>
<evidence type="ECO:0008006" key="4">
    <source>
        <dbReference type="Google" id="ProtNLM"/>
    </source>
</evidence>
<evidence type="ECO:0000256" key="1">
    <source>
        <dbReference type="SAM" id="MobiDB-lite"/>
    </source>
</evidence>
<name>A0ABX0LJ67_9NEIS</name>
<dbReference type="EMBL" id="JAAOMA010000031">
    <property type="protein sequence ID" value="NHR07262.1"/>
    <property type="molecule type" value="Genomic_DNA"/>
</dbReference>
<evidence type="ECO:0000313" key="3">
    <source>
        <dbReference type="Proteomes" id="UP001515641"/>
    </source>
</evidence>
<reference evidence="2 3" key="1">
    <citation type="submission" date="2020-03" db="EMBL/GenBank/DDBJ databases">
        <title>Draft genome sequence of environmentally isolated cultures.</title>
        <authorList>
            <person name="Wilson H.S."/>
            <person name="De Leon M.E."/>
        </authorList>
    </citation>
    <scope>NUCLEOTIDE SEQUENCE [LARGE SCALE GENOMIC DNA]</scope>
    <source>
        <strain evidence="2 3">HSC-31F16</strain>
    </source>
</reference>
<keyword evidence="3" id="KW-1185">Reference proteome</keyword>
<accession>A0ABX0LJ67</accession>